<dbReference type="Pfam" id="PF07158">
    <property type="entry name" value="MatC_N"/>
    <property type="match status" value="1"/>
</dbReference>
<protein>
    <recommendedName>
        <fullName evidence="2">Dicarboxylate carrier MatC N-terminal domain-containing protein</fullName>
    </recommendedName>
</protein>
<gene>
    <name evidence="3" type="ORF">BTO30_13055</name>
</gene>
<evidence type="ECO:0000256" key="1">
    <source>
        <dbReference type="SAM" id="Phobius"/>
    </source>
</evidence>
<dbReference type="RefSeq" id="WP_075399162.1">
    <property type="nucleotide sequence ID" value="NZ_MSDU01000031.1"/>
</dbReference>
<sequence length="431" mass="45447">MSIEIIAILVLLIIFVVGATLPINIGVLGFVAAFLVGTFVSGLSIDEIYGAFPVELFIFIAGITYLFAIIQKSGVVDLIADGGLRLVNGNLGLVPWLIFTLSLVLAAVGTYGIAVVSLLAPIALKIAHKHNISPLMMSIMIIMGMQAGSFSPLNVFGIIVNGGMQARDLEHSPALLLVNCFIYFGLIAMIAYVMFGGHRLLKNQPATLGFIASSAELIQSNGNDPSEKRKHKLDLYKIACLAAIVVLGVLSLGFNVNIGFAAIIVGLVLALLAPSKQGSVLKDMPWGVIFLVMGIVTYVGVMEKMGVMAYVTGLIADMNNPLLATLTVSYVGGFVSAFASTTGFLASIIPIGTPLLQDPSLSSINVISAISASSSIVDLSPLSSAGALLLANVQGIKERVFFRQLLITTGVFILFGPGFAWLLFIVIGMPW</sequence>
<dbReference type="AlphaFoldDB" id="A0A1Q8Q360"/>
<dbReference type="Proteomes" id="UP000185568">
    <property type="component" value="Unassembled WGS sequence"/>
</dbReference>
<name>A0A1Q8Q360_9BACI</name>
<proteinExistence type="predicted"/>
<dbReference type="OrthoDB" id="2814158at2"/>
<evidence type="ECO:0000313" key="4">
    <source>
        <dbReference type="Proteomes" id="UP000185568"/>
    </source>
</evidence>
<feature type="transmembrane region" description="Helical" evidence="1">
    <location>
        <begin position="284"/>
        <end position="301"/>
    </location>
</feature>
<accession>A0A1Q8Q360</accession>
<evidence type="ECO:0000313" key="3">
    <source>
        <dbReference type="EMBL" id="OLN21779.1"/>
    </source>
</evidence>
<feature type="transmembrane region" description="Helical" evidence="1">
    <location>
        <begin position="405"/>
        <end position="429"/>
    </location>
</feature>
<keyword evidence="1" id="KW-0812">Transmembrane</keyword>
<feature type="transmembrane region" description="Helical" evidence="1">
    <location>
        <begin position="6"/>
        <end position="36"/>
    </location>
</feature>
<keyword evidence="4" id="KW-1185">Reference proteome</keyword>
<feature type="transmembrane region" description="Helical" evidence="1">
    <location>
        <begin position="172"/>
        <end position="195"/>
    </location>
</feature>
<feature type="transmembrane region" description="Helical" evidence="1">
    <location>
        <begin position="135"/>
        <end position="160"/>
    </location>
</feature>
<organism evidence="3 4">
    <name type="scientific">Domibacillus antri</name>
    <dbReference type="NCBI Taxonomy" id="1714264"/>
    <lineage>
        <taxon>Bacteria</taxon>
        <taxon>Bacillati</taxon>
        <taxon>Bacillota</taxon>
        <taxon>Bacilli</taxon>
        <taxon>Bacillales</taxon>
        <taxon>Bacillaceae</taxon>
        <taxon>Domibacillus</taxon>
    </lineage>
</organism>
<feature type="transmembrane region" description="Helical" evidence="1">
    <location>
        <begin position="239"/>
        <end position="272"/>
    </location>
</feature>
<keyword evidence="1" id="KW-0472">Membrane</keyword>
<feature type="transmembrane region" description="Helical" evidence="1">
    <location>
        <begin position="96"/>
        <end position="123"/>
    </location>
</feature>
<dbReference type="STRING" id="1714264.BTO30_13055"/>
<feature type="domain" description="Dicarboxylate carrier MatC N-terminal" evidence="2">
    <location>
        <begin position="1"/>
        <end position="149"/>
    </location>
</feature>
<dbReference type="EMBL" id="MSDU01000031">
    <property type="protein sequence ID" value="OLN21779.1"/>
    <property type="molecule type" value="Genomic_DNA"/>
</dbReference>
<keyword evidence="1" id="KW-1133">Transmembrane helix</keyword>
<comment type="caution">
    <text evidence="3">The sequence shown here is derived from an EMBL/GenBank/DDBJ whole genome shotgun (WGS) entry which is preliminary data.</text>
</comment>
<feature type="transmembrane region" description="Helical" evidence="1">
    <location>
        <begin position="322"/>
        <end position="349"/>
    </location>
</feature>
<dbReference type="InterPro" id="IPR009827">
    <property type="entry name" value="MatC_N"/>
</dbReference>
<feature type="transmembrane region" description="Helical" evidence="1">
    <location>
        <begin position="48"/>
        <end position="70"/>
    </location>
</feature>
<reference evidence="3 4" key="1">
    <citation type="submission" date="2016-12" db="EMBL/GenBank/DDBJ databases">
        <title>Domibacillus antri genome sequencing.</title>
        <authorList>
            <person name="Verma A."/>
            <person name="Krishnamurthi S."/>
        </authorList>
    </citation>
    <scope>NUCLEOTIDE SEQUENCE [LARGE SCALE GENOMIC DNA]</scope>
    <source>
        <strain evidence="3 4">XD80</strain>
    </source>
</reference>
<evidence type="ECO:0000259" key="2">
    <source>
        <dbReference type="Pfam" id="PF07158"/>
    </source>
</evidence>